<dbReference type="VEuPathDB" id="FungiDB:QG37_06656"/>
<sequence length="98" mass="11178">MQIIEHNKLVSAPSGVGRVPRVGRYISFGVRLRTLCRRKWCHWPHTENTRGRKRRKGTGKSQKKSEKGGVESKQAGHENQPDNMTTEAHPPSKYQKST</sequence>
<protein>
    <submittedName>
        <fullName evidence="2">Uncharacterized protein</fullName>
    </submittedName>
</protein>
<comment type="caution">
    <text evidence="2">The sequence shown here is derived from an EMBL/GenBank/DDBJ whole genome shotgun (WGS) entry which is preliminary data.</text>
</comment>
<evidence type="ECO:0000313" key="3">
    <source>
        <dbReference type="Proteomes" id="UP000037122"/>
    </source>
</evidence>
<dbReference type="AlphaFoldDB" id="A0A0L0NS43"/>
<dbReference type="Proteomes" id="UP000037122">
    <property type="component" value="Unassembled WGS sequence"/>
</dbReference>
<reference evidence="3" key="1">
    <citation type="journal article" date="2015" name="BMC Genomics">
        <title>Draft genome of a commonly misdiagnosed multidrug resistant pathogen Candida auris.</title>
        <authorList>
            <person name="Chatterjee S."/>
            <person name="Alampalli S.V."/>
            <person name="Nageshan R.K."/>
            <person name="Chettiar S.T."/>
            <person name="Joshi S."/>
            <person name="Tatu U.S."/>
        </authorList>
    </citation>
    <scope>NUCLEOTIDE SEQUENCE [LARGE SCALE GENOMIC DNA]</scope>
    <source>
        <strain evidence="3">6684</strain>
    </source>
</reference>
<name>A0A0L0NS43_CANAR</name>
<feature type="region of interest" description="Disordered" evidence="1">
    <location>
        <begin position="41"/>
        <end position="98"/>
    </location>
</feature>
<gene>
    <name evidence="2" type="ORF">QG37_06656</name>
</gene>
<dbReference type="EMBL" id="LGST01000047">
    <property type="protein sequence ID" value="KND96961.1"/>
    <property type="molecule type" value="Genomic_DNA"/>
</dbReference>
<accession>A0A0L0NS43</accession>
<evidence type="ECO:0000313" key="2">
    <source>
        <dbReference type="EMBL" id="KND96961.1"/>
    </source>
</evidence>
<evidence type="ECO:0000256" key="1">
    <source>
        <dbReference type="SAM" id="MobiDB-lite"/>
    </source>
</evidence>
<feature type="compositionally biased region" description="Basic residues" evidence="1">
    <location>
        <begin position="51"/>
        <end position="62"/>
    </location>
</feature>
<feature type="compositionally biased region" description="Basic and acidic residues" evidence="1">
    <location>
        <begin position="63"/>
        <end position="80"/>
    </location>
</feature>
<proteinExistence type="predicted"/>
<organism evidence="2 3">
    <name type="scientific">Candidozyma auris</name>
    <name type="common">Yeast</name>
    <name type="synonym">Candida auris</name>
    <dbReference type="NCBI Taxonomy" id="498019"/>
    <lineage>
        <taxon>Eukaryota</taxon>
        <taxon>Fungi</taxon>
        <taxon>Dikarya</taxon>
        <taxon>Ascomycota</taxon>
        <taxon>Saccharomycotina</taxon>
        <taxon>Pichiomycetes</taxon>
        <taxon>Metschnikowiaceae</taxon>
        <taxon>Candidozyma</taxon>
    </lineage>
</organism>